<dbReference type="InterPro" id="IPR029070">
    <property type="entry name" value="Chitinase_insertion_sf"/>
</dbReference>
<dbReference type="EnsemblMetazoa" id="AALB005655-RA">
    <property type="protein sequence ID" value="AALB005655-PA"/>
    <property type="gene ID" value="AALB005655"/>
</dbReference>
<dbReference type="SMART" id="SM00636">
    <property type="entry name" value="Glyco_18"/>
    <property type="match status" value="1"/>
</dbReference>
<dbReference type="InterPro" id="IPR050314">
    <property type="entry name" value="Glycosyl_Hydrlase_18"/>
</dbReference>
<feature type="region of interest" description="Disordered" evidence="2">
    <location>
        <begin position="622"/>
        <end position="758"/>
    </location>
</feature>
<feature type="compositionally biased region" description="Basic residues" evidence="2">
    <location>
        <begin position="665"/>
        <end position="684"/>
    </location>
</feature>
<dbReference type="PROSITE" id="PS51910">
    <property type="entry name" value="GH18_2"/>
    <property type="match status" value="1"/>
</dbReference>
<dbReference type="GO" id="GO:0005975">
    <property type="term" value="P:carbohydrate metabolic process"/>
    <property type="evidence" value="ECO:0007669"/>
    <property type="project" value="InterPro"/>
</dbReference>
<dbReference type="Gene3D" id="3.10.50.10">
    <property type="match status" value="1"/>
</dbReference>
<keyword evidence="1 3" id="KW-0732">Signal</keyword>
<feature type="compositionally biased region" description="Polar residues" evidence="2">
    <location>
        <begin position="790"/>
        <end position="799"/>
    </location>
</feature>
<dbReference type="GO" id="GO:0006032">
    <property type="term" value="P:chitin catabolic process"/>
    <property type="evidence" value="ECO:0007669"/>
    <property type="project" value="TreeGrafter"/>
</dbReference>
<evidence type="ECO:0000256" key="1">
    <source>
        <dbReference type="ARBA" id="ARBA00022729"/>
    </source>
</evidence>
<evidence type="ECO:0000256" key="2">
    <source>
        <dbReference type="SAM" id="MobiDB-lite"/>
    </source>
</evidence>
<dbReference type="InterPro" id="IPR011583">
    <property type="entry name" value="Chitinase_II/V-like_cat"/>
</dbReference>
<dbReference type="AlphaFoldDB" id="A0A182FGL4"/>
<feature type="compositionally biased region" description="Low complexity" evidence="2">
    <location>
        <begin position="776"/>
        <end position="789"/>
    </location>
</feature>
<feature type="chain" id="PRO_5044016819" evidence="3">
    <location>
        <begin position="21"/>
        <end position="799"/>
    </location>
</feature>
<evidence type="ECO:0000313" key="5">
    <source>
        <dbReference type="Proteomes" id="UP000069272"/>
    </source>
</evidence>
<dbReference type="VEuPathDB" id="VectorBase:AALB20_036199"/>
<feature type="region of interest" description="Disordered" evidence="2">
    <location>
        <begin position="776"/>
        <end position="799"/>
    </location>
</feature>
<dbReference type="GO" id="GO:0005576">
    <property type="term" value="C:extracellular region"/>
    <property type="evidence" value="ECO:0007669"/>
    <property type="project" value="TreeGrafter"/>
</dbReference>
<dbReference type="GO" id="GO:0008061">
    <property type="term" value="F:chitin binding"/>
    <property type="evidence" value="ECO:0007669"/>
    <property type="project" value="InterPro"/>
</dbReference>
<accession>A0A182FGL4</accession>
<proteinExistence type="predicted"/>
<dbReference type="VEuPathDB" id="VectorBase:AALB005655"/>
<dbReference type="Proteomes" id="UP000069272">
    <property type="component" value="Chromosome 3L"/>
</dbReference>
<dbReference type="InterPro" id="IPR017853">
    <property type="entry name" value="GH"/>
</dbReference>
<dbReference type="STRING" id="7167.A0A182FGL4"/>
<dbReference type="PANTHER" id="PTHR11177">
    <property type="entry name" value="CHITINASE"/>
    <property type="match status" value="1"/>
</dbReference>
<dbReference type="Pfam" id="PF00704">
    <property type="entry name" value="Glyco_hydro_18"/>
    <property type="match status" value="1"/>
</dbReference>
<dbReference type="Gene3D" id="3.20.20.80">
    <property type="entry name" value="Glycosidases"/>
    <property type="match status" value="1"/>
</dbReference>
<reference evidence="4" key="2">
    <citation type="submission" date="2022-08" db="UniProtKB">
        <authorList>
            <consortium name="EnsemblMetazoa"/>
        </authorList>
    </citation>
    <scope>IDENTIFICATION</scope>
    <source>
        <strain evidence="4">STECLA/ALBI9_A</strain>
    </source>
</reference>
<reference evidence="4 5" key="1">
    <citation type="journal article" date="2017" name="G3 (Bethesda)">
        <title>The Physical Genome Mapping of Anopheles albimanus Corrected Scaffold Misassemblies and Identified Interarm Rearrangements in Genus Anopheles.</title>
        <authorList>
            <person name="Artemov G.N."/>
            <person name="Peery A.N."/>
            <person name="Jiang X."/>
            <person name="Tu Z."/>
            <person name="Stegniy V.N."/>
            <person name="Sharakhova M.V."/>
            <person name="Sharakhov I.V."/>
        </authorList>
    </citation>
    <scope>NUCLEOTIDE SEQUENCE [LARGE SCALE GENOMIC DNA]</scope>
    <source>
        <strain evidence="4 5">ALBI9_A</strain>
    </source>
</reference>
<dbReference type="GO" id="GO:0004568">
    <property type="term" value="F:chitinase activity"/>
    <property type="evidence" value="ECO:0007669"/>
    <property type="project" value="TreeGrafter"/>
</dbReference>
<feature type="compositionally biased region" description="Polar residues" evidence="2">
    <location>
        <begin position="708"/>
        <end position="757"/>
    </location>
</feature>
<dbReference type="SUPFAM" id="SSF51445">
    <property type="entry name" value="(Trans)glycosidases"/>
    <property type="match status" value="1"/>
</dbReference>
<dbReference type="PANTHER" id="PTHR11177:SF399">
    <property type="entry name" value="CHITINASE 6, ISOFORM C"/>
    <property type="match status" value="1"/>
</dbReference>
<name>A0A182FGL4_ANOAL</name>
<organism evidence="4 5">
    <name type="scientific">Anopheles albimanus</name>
    <name type="common">New world malaria mosquito</name>
    <dbReference type="NCBI Taxonomy" id="7167"/>
    <lineage>
        <taxon>Eukaryota</taxon>
        <taxon>Metazoa</taxon>
        <taxon>Ecdysozoa</taxon>
        <taxon>Arthropoda</taxon>
        <taxon>Hexapoda</taxon>
        <taxon>Insecta</taxon>
        <taxon>Pterygota</taxon>
        <taxon>Neoptera</taxon>
        <taxon>Endopterygota</taxon>
        <taxon>Diptera</taxon>
        <taxon>Nematocera</taxon>
        <taxon>Culicoidea</taxon>
        <taxon>Culicidae</taxon>
        <taxon>Anophelinae</taxon>
        <taxon>Anopheles</taxon>
    </lineage>
</organism>
<evidence type="ECO:0000256" key="3">
    <source>
        <dbReference type="SAM" id="SignalP"/>
    </source>
</evidence>
<protein>
    <submittedName>
        <fullName evidence="4">Uncharacterized protein</fullName>
    </submittedName>
</protein>
<feature type="signal peptide" evidence="3">
    <location>
        <begin position="1"/>
        <end position="20"/>
    </location>
</feature>
<evidence type="ECO:0000313" key="4">
    <source>
        <dbReference type="EnsemblMetazoa" id="AALB005655-PA"/>
    </source>
</evidence>
<sequence>MCSRWLVLVVGVCCVGVLRALPYLRTHGVTELAKTVCFISASNEQFDYDSLRTGLCSHILLIDLMGVGKDGELALLRASSRALSRFDELRRRFAKCGDEAQFLISIGGVSQRSSHFSKALQTSDSRYALCDELVSFIIKHELDGIDVAWFYPGQYGGVPCDRDNLVMFLEELYLRAKACGTSLSITVGVDPKDIELSYDVPRINEVVDFVNLLTGDYHDPKAPSHVSPLYGLTRKDPLNVHFSVTSYIEAGLNPRKIVILNSCYAYLYVSRIDRGNPACRARLRAVMRLSYLTAKEMLCRESFHTSWDDTRLVPYGTLTKRTTKKWITYSDAESARRKSEYVMHQQLGGIGLFGIDQDDFAGRAGCGQYPILKAMVYTLHPELVCAECSRSDEAVEPIVCPCVYNGTNANYAPASRAHPMNSEIPSDYIGASNDAVKAGIQEHNNGHFLAPTIDPNNLELSDDTLGARLSHNIGHTLNTAIQNTAASRTLANVNHAVNDYLKENINPTVDHSHGFVANHVNGINREIEQSNIRNIPKETVILEHIQQHSNNNAPLVASESQGAVEPFIRLRRTDPKPDTEQDAIAVPATGTTANAAMDEAAQQPAIAKPNAIVRTPEVLSPAELSKTAAPQPPAQDEVSHDDSLSVRTDPPPEVLITPRTQYIRTAKKSHSKRSKSARSSKGAKRSPSASALTVAPPSANTPVPLGVTEQNGIASSAMPITTKPTAASPSETNASKDTVASSAEPQAQSTVTASLSTIKAPDETRDVAYILRDTVASEPPNSASEASVPTVNSTVSIGA</sequence>
<keyword evidence="5" id="KW-1185">Reference proteome</keyword>
<dbReference type="InterPro" id="IPR001223">
    <property type="entry name" value="Glyco_hydro18_cat"/>
</dbReference>